<dbReference type="KEGG" id="rba:RB7710"/>
<dbReference type="EnsemblBacteria" id="CAD75523">
    <property type="protein sequence ID" value="CAD75523"/>
    <property type="gene ID" value="RB7710"/>
</dbReference>
<accession>Q7UN96</accession>
<evidence type="ECO:0000256" key="1">
    <source>
        <dbReference type="SAM" id="Phobius"/>
    </source>
</evidence>
<keyword evidence="1" id="KW-0472">Membrane</keyword>
<name>Q7UN96_RHOBA</name>
<evidence type="ECO:0000313" key="3">
    <source>
        <dbReference type="Proteomes" id="UP000001025"/>
    </source>
</evidence>
<protein>
    <submittedName>
        <fullName evidence="2">Uncharacterized protein</fullName>
    </submittedName>
</protein>
<proteinExistence type="predicted"/>
<dbReference type="AlphaFoldDB" id="Q7UN96"/>
<evidence type="ECO:0000313" key="2">
    <source>
        <dbReference type="EMBL" id="CAD75523.1"/>
    </source>
</evidence>
<organism evidence="2 3">
    <name type="scientific">Rhodopirellula baltica (strain DSM 10527 / NCIMB 13988 / SH1)</name>
    <dbReference type="NCBI Taxonomy" id="243090"/>
    <lineage>
        <taxon>Bacteria</taxon>
        <taxon>Pseudomonadati</taxon>
        <taxon>Planctomycetota</taxon>
        <taxon>Planctomycetia</taxon>
        <taxon>Pirellulales</taxon>
        <taxon>Pirellulaceae</taxon>
        <taxon>Rhodopirellula</taxon>
    </lineage>
</organism>
<keyword evidence="1" id="KW-0812">Transmembrane</keyword>
<keyword evidence="3" id="KW-1185">Reference proteome</keyword>
<dbReference type="EMBL" id="BX294146">
    <property type="protein sequence ID" value="CAD75523.1"/>
    <property type="molecule type" value="Genomic_DNA"/>
</dbReference>
<sequence>MSSPDGFGQLQANALLWAVIMLLSWGDVVEQNLHKRMRPMTPIVSQSRSTPKRLMSLCPVVPGGLLGAGKTRSLLSLSGFEGFGALDCSVNGSARNFRWTLAF</sequence>
<dbReference type="STRING" id="243090.RB7710"/>
<gene>
    <name evidence="2" type="ordered locus">RB7710</name>
</gene>
<dbReference type="Proteomes" id="UP000001025">
    <property type="component" value="Chromosome"/>
</dbReference>
<dbReference type="InParanoid" id="Q7UN96"/>
<reference evidence="2 3" key="1">
    <citation type="journal article" date="2003" name="Proc. Natl. Acad. Sci. U.S.A.">
        <title>Complete genome sequence of the marine planctomycete Pirellula sp. strain 1.</title>
        <authorList>
            <person name="Gloeckner F.O."/>
            <person name="Kube M."/>
            <person name="Bauer M."/>
            <person name="Teeling H."/>
            <person name="Lombardot T."/>
            <person name="Ludwig W."/>
            <person name="Gade D."/>
            <person name="Beck A."/>
            <person name="Borzym K."/>
            <person name="Heitmann K."/>
            <person name="Rabus R."/>
            <person name="Schlesner H."/>
            <person name="Amann R."/>
            <person name="Reinhardt R."/>
        </authorList>
    </citation>
    <scope>NUCLEOTIDE SEQUENCE [LARGE SCALE GENOMIC DNA]</scope>
    <source>
        <strain evidence="3">DSM 10527 / NCIMB 13988 / SH1</strain>
    </source>
</reference>
<dbReference type="HOGENOM" id="CLU_2261596_0_0_0"/>
<feature type="transmembrane region" description="Helical" evidence="1">
    <location>
        <begin position="12"/>
        <end position="29"/>
    </location>
</feature>
<keyword evidence="1" id="KW-1133">Transmembrane helix</keyword>